<dbReference type="SUPFAM" id="SSF48557">
    <property type="entry name" value="L-aspartase-like"/>
    <property type="match status" value="1"/>
</dbReference>
<keyword evidence="2" id="KW-0456">Lyase</keyword>
<proteinExistence type="predicted"/>
<protein>
    <submittedName>
        <fullName evidence="2">Argininosuccinate lyase</fullName>
        <ecNumber evidence="2">4.3.2.1</ecNumber>
    </submittedName>
</protein>
<dbReference type="EC" id="4.3.2.1" evidence="2"/>
<comment type="caution">
    <text evidence="2">The sequence shown here is derived from an EMBL/GenBank/DDBJ whole genome shotgun (WGS) entry which is preliminary data.</text>
</comment>
<dbReference type="PANTHER" id="PTHR43814:SF1">
    <property type="entry name" value="ARGININOSUCCINATE LYASE"/>
    <property type="match status" value="1"/>
</dbReference>
<dbReference type="PANTHER" id="PTHR43814">
    <property type="entry name" value="ARGININOSUCCINATE LYASE"/>
    <property type="match status" value="1"/>
</dbReference>
<dbReference type="InterPro" id="IPR008948">
    <property type="entry name" value="L-Aspartase-like"/>
</dbReference>
<organism evidence="2">
    <name type="scientific">bioreactor metagenome</name>
    <dbReference type="NCBI Taxonomy" id="1076179"/>
    <lineage>
        <taxon>unclassified sequences</taxon>
        <taxon>metagenomes</taxon>
        <taxon>ecological metagenomes</taxon>
    </lineage>
</organism>
<dbReference type="GO" id="GO:0004056">
    <property type="term" value="F:argininosuccinate lyase activity"/>
    <property type="evidence" value="ECO:0007669"/>
    <property type="project" value="UniProtKB-EC"/>
</dbReference>
<reference evidence="2" key="1">
    <citation type="submission" date="2019-08" db="EMBL/GenBank/DDBJ databases">
        <authorList>
            <person name="Kucharzyk K."/>
            <person name="Murdoch R.W."/>
            <person name="Higgins S."/>
            <person name="Loffler F."/>
        </authorList>
    </citation>
    <scope>NUCLEOTIDE SEQUENCE</scope>
</reference>
<dbReference type="FunFam" id="1.10.40.30:FF:000001">
    <property type="entry name" value="Argininosuccinate lyase"/>
    <property type="match status" value="1"/>
</dbReference>
<dbReference type="AlphaFoldDB" id="A0A645JE13"/>
<dbReference type="InterPro" id="IPR029419">
    <property type="entry name" value="Arg_succ_lyase_C"/>
</dbReference>
<dbReference type="EMBL" id="VSSQ01136808">
    <property type="protein sequence ID" value="MPN60919.1"/>
    <property type="molecule type" value="Genomic_DNA"/>
</dbReference>
<accession>A0A645JE13</accession>
<evidence type="ECO:0000259" key="1">
    <source>
        <dbReference type="Pfam" id="PF14698"/>
    </source>
</evidence>
<dbReference type="Gene3D" id="1.10.40.30">
    <property type="entry name" value="Fumarase/aspartase (C-terminal domain)"/>
    <property type="match status" value="1"/>
</dbReference>
<name>A0A645JE13_9ZZZZ</name>
<sequence>MLAGSKFNKDIMARSARGGYTNATDLADYLAGKGLPFRDAHEVAGRTVLYCLSQKCALEDLSLEQLRQFSNLIEADIYQFIDINACVARRSIPGGPAPATVRKAIQEANEWMVKMKNDDQQI</sequence>
<dbReference type="GO" id="GO:0005829">
    <property type="term" value="C:cytosol"/>
    <property type="evidence" value="ECO:0007669"/>
    <property type="project" value="TreeGrafter"/>
</dbReference>
<evidence type="ECO:0000313" key="2">
    <source>
        <dbReference type="EMBL" id="MPN60919.1"/>
    </source>
</evidence>
<dbReference type="Gene3D" id="1.20.200.10">
    <property type="entry name" value="Fumarase/aspartase (Central domain)"/>
    <property type="match status" value="1"/>
</dbReference>
<dbReference type="GO" id="GO:0042450">
    <property type="term" value="P:L-arginine biosynthetic process via ornithine"/>
    <property type="evidence" value="ECO:0007669"/>
    <property type="project" value="InterPro"/>
</dbReference>
<feature type="domain" description="Argininosuccinate lyase C-terminal" evidence="1">
    <location>
        <begin position="20"/>
        <end position="88"/>
    </location>
</feature>
<dbReference type="Pfam" id="PF14698">
    <property type="entry name" value="ASL_C2"/>
    <property type="match status" value="1"/>
</dbReference>
<dbReference type="InterPro" id="IPR009049">
    <property type="entry name" value="Argininosuccinate_lyase"/>
</dbReference>
<gene>
    <name evidence="2" type="primary">argH_54</name>
    <name evidence="2" type="ORF">SDC9_208652</name>
</gene>